<dbReference type="Pfam" id="PF03787">
    <property type="entry name" value="RAMPs"/>
    <property type="match status" value="1"/>
</dbReference>
<organism evidence="3 4">
    <name type="scientific">Desulfofundulus thermobenzoicus</name>
    <dbReference type="NCBI Taxonomy" id="29376"/>
    <lineage>
        <taxon>Bacteria</taxon>
        <taxon>Bacillati</taxon>
        <taxon>Bacillota</taxon>
        <taxon>Clostridia</taxon>
        <taxon>Eubacteriales</taxon>
        <taxon>Peptococcaceae</taxon>
        <taxon>Desulfofundulus</taxon>
    </lineage>
</organism>
<comment type="caution">
    <text evidence="3">The sequence shown here is derived from an EMBL/GenBank/DDBJ whole genome shotgun (WGS) entry which is preliminary data.</text>
</comment>
<evidence type="ECO:0000313" key="4">
    <source>
        <dbReference type="Proteomes" id="UP000441717"/>
    </source>
</evidence>
<sequence length="392" mass="45851">MKMGEQSYERGKLEIRLKALTPIWTGGVQGINDCLRETGIAGSLRWWYEAIVRGLGGTACDPCKHIHELYGKSLQQYKEALRQGNNWWQALDTAGLCDACKIFGTTGWKRQFQFKIRDETRLLWEPPPDALNVRPPDRTRGWFMSPGRVERVVLQFTGKNEVLGQLASLFLFVEKWGTLGAKPQLGYGVFQVENREAVKSRATKWTQKDNGLPGGEDNCPDLRRFGFFRFRFRPERQNWWSWLPALERLLGRTDTARVLKKAAEEGMVPVSPVLKNEWRFNYWKGPFRIERWLFGTSLGKENRVRSKIGASWAYKNGDEWEVRGWVWFPEQDKEKRLIPGEYHQQIWEAVRDVDLWCAALKVKKGELQTWPDVELWRKWQPDEVLSFLEGRQ</sequence>
<dbReference type="Proteomes" id="UP000441717">
    <property type="component" value="Unassembled WGS sequence"/>
</dbReference>
<accession>A0A6N7IQG1</accession>
<dbReference type="NCBIfam" id="TIGR01894">
    <property type="entry name" value="cas_TM1795_cmr1"/>
    <property type="match status" value="1"/>
</dbReference>
<dbReference type="GO" id="GO:0051607">
    <property type="term" value="P:defense response to virus"/>
    <property type="evidence" value="ECO:0007669"/>
    <property type="project" value="UniProtKB-KW"/>
</dbReference>
<dbReference type="EMBL" id="WHYR01000019">
    <property type="protein sequence ID" value="MQL52306.1"/>
    <property type="molecule type" value="Genomic_DNA"/>
</dbReference>
<dbReference type="OrthoDB" id="9806750at2"/>
<proteinExistence type="predicted"/>
<gene>
    <name evidence="3" type="primary">cmr1</name>
    <name evidence="3" type="ORF">GFC01_08485</name>
</gene>
<evidence type="ECO:0000313" key="3">
    <source>
        <dbReference type="EMBL" id="MQL52306.1"/>
    </source>
</evidence>
<dbReference type="InterPro" id="IPR007522">
    <property type="entry name" value="CRISPR-assoc_prot_TM1795"/>
</dbReference>
<dbReference type="AlphaFoldDB" id="A0A6N7IQG1"/>
<reference evidence="3 4" key="1">
    <citation type="submission" date="2019-10" db="EMBL/GenBank/DDBJ databases">
        <title>Comparative genomics of sulfur disproportionating microorganisms.</title>
        <authorList>
            <person name="Ward L.M."/>
            <person name="Bertran E."/>
            <person name="Johnston D."/>
        </authorList>
    </citation>
    <scope>NUCLEOTIDE SEQUENCE [LARGE SCALE GENOMIC DNA]</scope>
    <source>
        <strain evidence="3 4">DSM 14055</strain>
    </source>
</reference>
<name>A0A6N7IQG1_9FIRM</name>
<protein>
    <submittedName>
        <fullName evidence="3">Type III-B CRISPR module RAMP protein Cmr1</fullName>
    </submittedName>
</protein>
<feature type="domain" description="CRISPR type III-associated protein" evidence="2">
    <location>
        <begin position="17"/>
        <end position="190"/>
    </location>
</feature>
<keyword evidence="1" id="KW-0051">Antiviral defense</keyword>
<evidence type="ECO:0000259" key="2">
    <source>
        <dbReference type="Pfam" id="PF03787"/>
    </source>
</evidence>
<dbReference type="InterPro" id="IPR005537">
    <property type="entry name" value="RAMP_III_fam"/>
</dbReference>
<keyword evidence="4" id="KW-1185">Reference proteome</keyword>
<evidence type="ECO:0000256" key="1">
    <source>
        <dbReference type="ARBA" id="ARBA00023118"/>
    </source>
</evidence>